<dbReference type="SMART" id="SM00367">
    <property type="entry name" value="LRR_CC"/>
    <property type="match status" value="2"/>
</dbReference>
<name>A0AA88UFN3_9ASTE</name>
<dbReference type="Gene3D" id="3.80.10.10">
    <property type="entry name" value="Ribonuclease Inhibitor"/>
    <property type="match status" value="1"/>
</dbReference>
<dbReference type="InterPro" id="IPR032675">
    <property type="entry name" value="LRR_dom_sf"/>
</dbReference>
<sequence length="100" mass="10846">MLFGSCPCLEDVDVSYCCEFGDREAAALSCATGLRDLRMDKCLNVTDVGLAKIVVGCEKLERLSVKCCLEITDLGIELLLKKCRRGRGRMGAATGRPTGR</sequence>
<gene>
    <name evidence="1" type="ORF">RJ640_005124</name>
</gene>
<accession>A0AA88UFN3</accession>
<protein>
    <submittedName>
        <fullName evidence="1">Uncharacterized protein</fullName>
    </submittedName>
</protein>
<dbReference type="AlphaFoldDB" id="A0AA88UFN3"/>
<proteinExistence type="predicted"/>
<reference evidence="1" key="1">
    <citation type="submission" date="2022-12" db="EMBL/GenBank/DDBJ databases">
        <title>Draft genome assemblies for two species of Escallonia (Escalloniales).</title>
        <authorList>
            <person name="Chanderbali A."/>
            <person name="Dervinis C."/>
            <person name="Anghel I."/>
            <person name="Soltis D."/>
            <person name="Soltis P."/>
            <person name="Zapata F."/>
        </authorList>
    </citation>
    <scope>NUCLEOTIDE SEQUENCE</scope>
    <source>
        <strain evidence="1">UCBG92.1500</strain>
        <tissue evidence="1">Leaf</tissue>
    </source>
</reference>
<organism evidence="1 2">
    <name type="scientific">Escallonia rubra</name>
    <dbReference type="NCBI Taxonomy" id="112253"/>
    <lineage>
        <taxon>Eukaryota</taxon>
        <taxon>Viridiplantae</taxon>
        <taxon>Streptophyta</taxon>
        <taxon>Embryophyta</taxon>
        <taxon>Tracheophyta</taxon>
        <taxon>Spermatophyta</taxon>
        <taxon>Magnoliopsida</taxon>
        <taxon>eudicotyledons</taxon>
        <taxon>Gunneridae</taxon>
        <taxon>Pentapetalae</taxon>
        <taxon>asterids</taxon>
        <taxon>campanulids</taxon>
        <taxon>Escalloniales</taxon>
        <taxon>Escalloniaceae</taxon>
        <taxon>Escallonia</taxon>
    </lineage>
</organism>
<dbReference type="SUPFAM" id="SSF52047">
    <property type="entry name" value="RNI-like"/>
    <property type="match status" value="1"/>
</dbReference>
<evidence type="ECO:0000313" key="2">
    <source>
        <dbReference type="Proteomes" id="UP001187471"/>
    </source>
</evidence>
<dbReference type="Proteomes" id="UP001187471">
    <property type="component" value="Unassembled WGS sequence"/>
</dbReference>
<evidence type="ECO:0000313" key="1">
    <source>
        <dbReference type="EMBL" id="KAK2982800.1"/>
    </source>
</evidence>
<dbReference type="InterPro" id="IPR006553">
    <property type="entry name" value="Leu-rich_rpt_Cys-con_subtyp"/>
</dbReference>
<keyword evidence="2" id="KW-1185">Reference proteome</keyword>
<dbReference type="EMBL" id="JAVXUO010001388">
    <property type="protein sequence ID" value="KAK2982800.1"/>
    <property type="molecule type" value="Genomic_DNA"/>
</dbReference>
<comment type="caution">
    <text evidence="1">The sequence shown here is derived from an EMBL/GenBank/DDBJ whole genome shotgun (WGS) entry which is preliminary data.</text>
</comment>